<evidence type="ECO:0000256" key="5">
    <source>
        <dbReference type="NCBIfam" id="TIGR00559"/>
    </source>
</evidence>
<dbReference type="Pfam" id="PF03740">
    <property type="entry name" value="PdxJ"/>
    <property type="match status" value="1"/>
</dbReference>
<dbReference type="PANTHER" id="PTHR30456">
    <property type="entry name" value="PYRIDOXINE 5'-PHOSPHATE SYNTHASE"/>
    <property type="match status" value="1"/>
</dbReference>
<evidence type="ECO:0000313" key="7">
    <source>
        <dbReference type="Proteomes" id="UP000198651"/>
    </source>
</evidence>
<dbReference type="EMBL" id="LN906597">
    <property type="protein sequence ID" value="CUT17604.1"/>
    <property type="molecule type" value="Genomic_DNA"/>
</dbReference>
<comment type="function">
    <text evidence="4">Catalyzes the complicated ring closure reaction between the two acyclic compounds 1-deoxy-D-xylulose-5-phosphate (DXP) and 3-amino-2-oxopropyl phosphate (1-amino-acetone-3-phosphate or AAP) to form pyridoxine 5'-phosphate (PNP) and inorganic phosphate.</text>
</comment>
<feature type="active site" description="Proton acceptor" evidence="4">
    <location>
        <position position="74"/>
    </location>
</feature>
<comment type="similarity">
    <text evidence="4">Belongs to the PNP synthase family.</text>
</comment>
<keyword evidence="2 4" id="KW-0808">Transferase</keyword>
<dbReference type="Proteomes" id="UP000198651">
    <property type="component" value="Chromosome I"/>
</dbReference>
<feature type="binding site" evidence="4">
    <location>
        <position position="22"/>
    </location>
    <ligand>
        <name>3-amino-2-oxopropyl phosphate</name>
        <dbReference type="ChEBI" id="CHEBI:57279"/>
    </ligand>
</feature>
<keyword evidence="7" id="KW-1185">Reference proteome</keyword>
<comment type="catalytic activity">
    <reaction evidence="4">
        <text>3-amino-2-oxopropyl phosphate + 1-deoxy-D-xylulose 5-phosphate = pyridoxine 5'-phosphate + phosphate + 2 H2O + H(+)</text>
        <dbReference type="Rhea" id="RHEA:15265"/>
        <dbReference type="ChEBI" id="CHEBI:15377"/>
        <dbReference type="ChEBI" id="CHEBI:15378"/>
        <dbReference type="ChEBI" id="CHEBI:43474"/>
        <dbReference type="ChEBI" id="CHEBI:57279"/>
        <dbReference type="ChEBI" id="CHEBI:57792"/>
        <dbReference type="ChEBI" id="CHEBI:58589"/>
        <dbReference type="EC" id="2.6.99.2"/>
    </reaction>
</comment>
<dbReference type="OrthoDB" id="9806590at2"/>
<dbReference type="STRING" id="1561003.Ark11_0771"/>
<comment type="subcellular location">
    <subcellularLocation>
        <location evidence="4">Cytoplasm</location>
    </subcellularLocation>
</comment>
<feature type="binding site" evidence="4">
    <location>
        <position position="54"/>
    </location>
    <ligand>
        <name>1-deoxy-D-xylulose 5-phosphate</name>
        <dbReference type="ChEBI" id="CHEBI:57792"/>
    </ligand>
</feature>
<proteinExistence type="inferred from homology"/>
<keyword evidence="1 4" id="KW-0963">Cytoplasm</keyword>
<reference evidence="7" key="1">
    <citation type="submission" date="2015-11" db="EMBL/GenBank/DDBJ databases">
        <authorList>
            <person name="Seth-Smith H.M.B."/>
        </authorList>
    </citation>
    <scope>NUCLEOTIDE SEQUENCE [LARGE SCALE GENOMIC DNA]</scope>
    <source>
        <strain evidence="7">2013Ark11</strain>
    </source>
</reference>
<dbReference type="GO" id="GO:0008615">
    <property type="term" value="P:pyridoxine biosynthetic process"/>
    <property type="evidence" value="ECO:0007669"/>
    <property type="project" value="UniProtKB-UniRule"/>
</dbReference>
<feature type="site" description="Transition state stabilizer" evidence="4">
    <location>
        <position position="155"/>
    </location>
</feature>
<comment type="pathway">
    <text evidence="4">Cofactor biosynthesis; pyridoxine 5'-phosphate biosynthesis; pyridoxine 5'-phosphate from D-erythrose 4-phosphate: step 5/5.</text>
</comment>
<dbReference type="Gene3D" id="3.20.20.70">
    <property type="entry name" value="Aldolase class I"/>
    <property type="match status" value="1"/>
</dbReference>
<evidence type="ECO:0000256" key="2">
    <source>
        <dbReference type="ARBA" id="ARBA00022679"/>
    </source>
</evidence>
<keyword evidence="3 4" id="KW-0664">Pyridoxine biosynthesis</keyword>
<dbReference type="NCBIfam" id="NF003625">
    <property type="entry name" value="PRK05265.1-3"/>
    <property type="match status" value="1"/>
</dbReference>
<feature type="active site" description="Proton donor" evidence="4">
    <location>
        <position position="195"/>
    </location>
</feature>
<evidence type="ECO:0000256" key="1">
    <source>
        <dbReference type="ARBA" id="ARBA00022490"/>
    </source>
</evidence>
<accession>A0A0S4M889</accession>
<sequence length="242" mass="26751">MIRKCLRLGVNIDHIATVRQLRLGSVPSPVRMALLAEESGADQITCHLREDRRHIQEDDVVSLRKSIKTSLNVETSLDPDILSFLAKIGPDSLCLVPERREELTTEGGLDVIQNEFRLSSVVSSFRKKGVRVSIFIDPDFSQLDAAARLFVDSVEFNTGLYSNSLTSEMREERINQLISAGNYAEGLGLIVNAGHGLDYKNVLPILSIPGLVELNIGYAIVVYALDVGWANAVSRMKQILCN</sequence>
<dbReference type="NCBIfam" id="TIGR00559">
    <property type="entry name" value="pdxJ"/>
    <property type="match status" value="1"/>
</dbReference>
<feature type="binding site" evidence="4">
    <location>
        <begin position="217"/>
        <end position="218"/>
    </location>
    <ligand>
        <name>3-amino-2-oxopropyl phosphate</name>
        <dbReference type="ChEBI" id="CHEBI:57279"/>
    </ligand>
</feature>
<dbReference type="InterPro" id="IPR004569">
    <property type="entry name" value="PyrdxlP_synth_PdxJ"/>
</dbReference>
<feature type="binding site" evidence="4">
    <location>
        <position position="11"/>
    </location>
    <ligand>
        <name>3-amino-2-oxopropyl phosphate</name>
        <dbReference type="ChEBI" id="CHEBI:57279"/>
    </ligand>
</feature>
<feature type="active site" description="Proton acceptor" evidence="4">
    <location>
        <position position="47"/>
    </location>
</feature>
<evidence type="ECO:0000256" key="4">
    <source>
        <dbReference type="HAMAP-Rule" id="MF_00279"/>
    </source>
</evidence>
<comment type="subunit">
    <text evidence="4">Homooctamer; tetramer of dimers.</text>
</comment>
<organism evidence="6 7">
    <name type="scientific">Candidatus Ichthyocystis hellenicum</name>
    <dbReference type="NCBI Taxonomy" id="1561003"/>
    <lineage>
        <taxon>Bacteria</taxon>
        <taxon>Pseudomonadati</taxon>
        <taxon>Pseudomonadota</taxon>
        <taxon>Betaproteobacteria</taxon>
        <taxon>Burkholderiales</taxon>
        <taxon>Candidatus Ichthyocystis</taxon>
    </lineage>
</organism>
<dbReference type="GO" id="GO:0005829">
    <property type="term" value="C:cytosol"/>
    <property type="evidence" value="ECO:0007669"/>
    <property type="project" value="TreeGrafter"/>
</dbReference>
<evidence type="ECO:0000256" key="3">
    <source>
        <dbReference type="ARBA" id="ARBA00023096"/>
    </source>
</evidence>
<gene>
    <name evidence="4 6" type="primary">pdxJ</name>
    <name evidence="6" type="ORF">Ark11_0771</name>
</gene>
<dbReference type="EC" id="2.6.99.2" evidence="4 5"/>
<dbReference type="NCBIfam" id="NF003627">
    <property type="entry name" value="PRK05265.1-5"/>
    <property type="match status" value="1"/>
</dbReference>
<feature type="binding site" evidence="4">
    <location>
        <position position="104"/>
    </location>
    <ligand>
        <name>1-deoxy-D-xylulose 5-phosphate</name>
        <dbReference type="ChEBI" id="CHEBI:57792"/>
    </ligand>
</feature>
<dbReference type="UniPathway" id="UPA00244">
    <property type="reaction ID" value="UER00313"/>
</dbReference>
<dbReference type="HAMAP" id="MF_00279">
    <property type="entry name" value="PdxJ"/>
    <property type="match status" value="1"/>
</dbReference>
<name>A0A0S4M889_9BURK</name>
<dbReference type="SUPFAM" id="SSF63892">
    <property type="entry name" value="Pyridoxine 5'-phosphate synthase"/>
    <property type="match status" value="1"/>
</dbReference>
<feature type="binding site" evidence="4">
    <location>
        <begin position="13"/>
        <end position="14"/>
    </location>
    <ligand>
        <name>1-deoxy-D-xylulose 5-phosphate</name>
        <dbReference type="ChEBI" id="CHEBI:57792"/>
    </ligand>
</feature>
<evidence type="ECO:0000313" key="6">
    <source>
        <dbReference type="EMBL" id="CUT17604.1"/>
    </source>
</evidence>
<dbReference type="GO" id="GO:0033856">
    <property type="term" value="F:pyridoxine 5'-phosphate synthase activity"/>
    <property type="evidence" value="ECO:0007669"/>
    <property type="project" value="UniProtKB-UniRule"/>
</dbReference>
<protein>
    <recommendedName>
        <fullName evidence="4 5">Pyridoxine 5'-phosphate synthase</fullName>
        <shortName evidence="4">PNP synthase</shortName>
        <ecNumber evidence="4 5">2.6.99.2</ecNumber>
    </recommendedName>
</protein>
<dbReference type="PANTHER" id="PTHR30456:SF0">
    <property type="entry name" value="PYRIDOXINE 5'-PHOSPHATE SYNTHASE"/>
    <property type="match status" value="1"/>
</dbReference>
<dbReference type="PATRIC" id="fig|1561003.3.peg.779"/>
<dbReference type="InterPro" id="IPR036130">
    <property type="entry name" value="Pyridoxine-5'_phos_synth"/>
</dbReference>
<dbReference type="RefSeq" id="WP_092342978.1">
    <property type="nucleotide sequence ID" value="NZ_FLSL01000100.1"/>
</dbReference>
<feature type="binding site" evidence="4">
    <location>
        <position position="196"/>
    </location>
    <ligand>
        <name>3-amino-2-oxopropyl phosphate</name>
        <dbReference type="ChEBI" id="CHEBI:57279"/>
    </ligand>
</feature>
<dbReference type="AlphaFoldDB" id="A0A0S4M889"/>
<dbReference type="InterPro" id="IPR013785">
    <property type="entry name" value="Aldolase_TIM"/>
</dbReference>
<dbReference type="CDD" id="cd00003">
    <property type="entry name" value="PNPsynthase"/>
    <property type="match status" value="1"/>
</dbReference>
<feature type="binding site" evidence="4">
    <location>
        <position position="49"/>
    </location>
    <ligand>
        <name>1-deoxy-D-xylulose 5-phosphate</name>
        <dbReference type="ChEBI" id="CHEBI:57792"/>
    </ligand>
</feature>